<reference evidence="2" key="1">
    <citation type="submission" date="2024-02" db="EMBL/GenBank/DDBJ databases">
        <authorList>
            <consortium name="ELIXIR-Norway"/>
            <consortium name="Elixir Norway"/>
        </authorList>
    </citation>
    <scope>NUCLEOTIDE SEQUENCE</scope>
</reference>
<keyword evidence="3" id="KW-1185">Reference proteome</keyword>
<evidence type="ECO:0000313" key="2">
    <source>
        <dbReference type="EMBL" id="CAK9263277.1"/>
    </source>
</evidence>
<sequence length="234" mass="26301">MGVMMKVDAVKLLNSAQNLVLRKKESGPATGNEVSQNSTTLGLQLPNDEDSTAMLPDAEQVIKFDENQQAGAGPAGCALPEFIPYTQTLPWHSAPRNLFSRFFPRYGNYCGPNWSSGRESGSLVWDKKPIDWLDHCCYCHDKGYDSYSQADLYNADVDFLNCLQNIPEVERKNLPGAYRNLYILGLQRFLIPYRQSLLKRSTEKGSKQCQDLSHNPMQALDQNISKIESDRTAS</sequence>
<dbReference type="EMBL" id="OZ020110">
    <property type="protein sequence ID" value="CAK9263277.1"/>
    <property type="molecule type" value="Genomic_DNA"/>
</dbReference>
<evidence type="ECO:0000313" key="3">
    <source>
        <dbReference type="Proteomes" id="UP001497444"/>
    </source>
</evidence>
<dbReference type="PANTHER" id="PTHR37246:SF1">
    <property type="entry name" value="PHOSPHOLIPASE A2 FAMILY PROTEIN"/>
    <property type="match status" value="1"/>
</dbReference>
<dbReference type="PANTHER" id="PTHR37246">
    <property type="entry name" value="OS07G0658000 PROTEIN"/>
    <property type="match status" value="1"/>
</dbReference>
<name>A0ABP0WCQ8_9BRYO</name>
<evidence type="ECO:0008006" key="4">
    <source>
        <dbReference type="Google" id="ProtNLM"/>
    </source>
</evidence>
<dbReference type="Gene3D" id="1.20.90.10">
    <property type="entry name" value="Phospholipase A2 domain"/>
    <property type="match status" value="1"/>
</dbReference>
<feature type="region of interest" description="Disordered" evidence="1">
    <location>
        <begin position="23"/>
        <end position="43"/>
    </location>
</feature>
<dbReference type="SUPFAM" id="SSF48619">
    <property type="entry name" value="Phospholipase A2, PLA2"/>
    <property type="match status" value="1"/>
</dbReference>
<dbReference type="Proteomes" id="UP001497444">
    <property type="component" value="Chromosome 15"/>
</dbReference>
<organism evidence="2 3">
    <name type="scientific">Sphagnum jensenii</name>
    <dbReference type="NCBI Taxonomy" id="128206"/>
    <lineage>
        <taxon>Eukaryota</taxon>
        <taxon>Viridiplantae</taxon>
        <taxon>Streptophyta</taxon>
        <taxon>Embryophyta</taxon>
        <taxon>Bryophyta</taxon>
        <taxon>Sphagnophytina</taxon>
        <taxon>Sphagnopsida</taxon>
        <taxon>Sphagnales</taxon>
        <taxon>Sphagnaceae</taxon>
        <taxon>Sphagnum</taxon>
    </lineage>
</organism>
<accession>A0ABP0WCQ8</accession>
<protein>
    <recommendedName>
        <fullName evidence="4">Phospholipase A2 domain-containing protein</fullName>
    </recommendedName>
</protein>
<feature type="compositionally biased region" description="Polar residues" evidence="1">
    <location>
        <begin position="32"/>
        <end position="42"/>
    </location>
</feature>
<dbReference type="InterPro" id="IPR036444">
    <property type="entry name" value="PLipase_A2_dom_sf"/>
</dbReference>
<proteinExistence type="predicted"/>
<gene>
    <name evidence="2" type="ORF">CSSPJE1EN1_LOCUS8755</name>
</gene>
<evidence type="ECO:0000256" key="1">
    <source>
        <dbReference type="SAM" id="MobiDB-lite"/>
    </source>
</evidence>